<reference evidence="2 3" key="1">
    <citation type="submission" date="2024-01" db="EMBL/GenBank/DDBJ databases">
        <title>Genome assemblies of Stephania.</title>
        <authorList>
            <person name="Yang L."/>
        </authorList>
    </citation>
    <scope>NUCLEOTIDE SEQUENCE [LARGE SCALE GENOMIC DNA]</scope>
    <source>
        <strain evidence="2">YNDBR</strain>
        <tissue evidence="2">Leaf</tissue>
    </source>
</reference>
<organism evidence="2 3">
    <name type="scientific">Stephania yunnanensis</name>
    <dbReference type="NCBI Taxonomy" id="152371"/>
    <lineage>
        <taxon>Eukaryota</taxon>
        <taxon>Viridiplantae</taxon>
        <taxon>Streptophyta</taxon>
        <taxon>Embryophyta</taxon>
        <taxon>Tracheophyta</taxon>
        <taxon>Spermatophyta</taxon>
        <taxon>Magnoliopsida</taxon>
        <taxon>Ranunculales</taxon>
        <taxon>Menispermaceae</taxon>
        <taxon>Menispermoideae</taxon>
        <taxon>Cissampelideae</taxon>
        <taxon>Stephania</taxon>
    </lineage>
</organism>
<accession>A0AAP0L042</accession>
<dbReference type="Proteomes" id="UP001420932">
    <property type="component" value="Unassembled WGS sequence"/>
</dbReference>
<evidence type="ECO:0000313" key="3">
    <source>
        <dbReference type="Proteomes" id="UP001420932"/>
    </source>
</evidence>
<evidence type="ECO:0000256" key="1">
    <source>
        <dbReference type="SAM" id="MobiDB-lite"/>
    </source>
</evidence>
<name>A0AAP0L042_9MAGN</name>
<sequence length="316" mass="34053">MPQVFFSSLASLGVLLRRFARGISFSVTAEVRFYLLFSFRAWIQFVCDDVLCFPMLSIVVDLKRNPFSVSDPISADVFRDGTHSSLKEKPKATCYCGGVGPISGRERGGPNKRRGRLRRRPGGGRRLGEVRAATVRIRPAAAARCPMNGGAVARNGGAVDVRWHWLCTAAAVSHAWCRSMHGGASRAAGALGPSAAGARSRRAARPNPRNGSGAQRRRRKGPTRSCWCARRRPATVRRWVASGNHRRCSDRRRSGGSRAGRRRRRTGGCGSGLERCDGATTTHRLIDDGAGGDDDGDGGGGGSPVTVQRANRRCGE</sequence>
<dbReference type="AlphaFoldDB" id="A0AAP0L042"/>
<feature type="compositionally biased region" description="Basic residues" evidence="1">
    <location>
        <begin position="110"/>
        <end position="123"/>
    </location>
</feature>
<comment type="caution">
    <text evidence="2">The sequence shown here is derived from an EMBL/GenBank/DDBJ whole genome shotgun (WGS) entry which is preliminary data.</text>
</comment>
<gene>
    <name evidence="2" type="ORF">Syun_006916</name>
</gene>
<proteinExistence type="predicted"/>
<feature type="region of interest" description="Disordered" evidence="1">
    <location>
        <begin position="184"/>
        <end position="226"/>
    </location>
</feature>
<protein>
    <submittedName>
        <fullName evidence="2">Uncharacterized protein</fullName>
    </submittedName>
</protein>
<keyword evidence="3" id="KW-1185">Reference proteome</keyword>
<dbReference type="EMBL" id="JBBNAF010000003">
    <property type="protein sequence ID" value="KAK9160575.1"/>
    <property type="molecule type" value="Genomic_DNA"/>
</dbReference>
<evidence type="ECO:0000313" key="2">
    <source>
        <dbReference type="EMBL" id="KAK9160575.1"/>
    </source>
</evidence>
<feature type="region of interest" description="Disordered" evidence="1">
    <location>
        <begin position="242"/>
        <end position="316"/>
    </location>
</feature>
<feature type="region of interest" description="Disordered" evidence="1">
    <location>
        <begin position="103"/>
        <end position="125"/>
    </location>
</feature>
<feature type="compositionally biased region" description="Low complexity" evidence="1">
    <location>
        <begin position="184"/>
        <end position="198"/>
    </location>
</feature>